<evidence type="ECO:0000313" key="2">
    <source>
        <dbReference type="Proteomes" id="UP000019433"/>
    </source>
</evidence>
<dbReference type="InterPro" id="IPR036291">
    <property type="entry name" value="NAD(P)-bd_dom_sf"/>
</dbReference>
<evidence type="ECO:0000313" key="1">
    <source>
        <dbReference type="EMBL" id="AHK63124.1"/>
    </source>
</evidence>
<sequence>MECLHPTHTGKLLTGQLNTCIPCVPGAIIELLNYYDISFQNSHVTIIGRL</sequence>
<dbReference type="Proteomes" id="UP000019433">
    <property type="component" value="Chromosome"/>
</dbReference>
<reference evidence="1 2" key="1">
    <citation type="journal article" date="2014" name="Syst. Appl. Microbiol.">
        <title>Evidence for the existence of two new members of the family Chlamydiaceae and proposal of Chlamydia avium sp. nov. and Chlamydia gallinacea sp. nov.</title>
        <authorList>
            <person name="Sachse K."/>
            <person name="Laroucau K."/>
            <person name="Riege K."/>
            <person name="Wehner S."/>
            <person name="Dilcher M."/>
            <person name="Creasy H.H."/>
            <person name="Weidmann M."/>
            <person name="Myers G."/>
            <person name="Vorimore F."/>
            <person name="Vicari N."/>
            <person name="Magnino S."/>
            <person name="Liebler-Tenorio E."/>
            <person name="Ruettger A."/>
            <person name="Bavoil P.M."/>
            <person name="Hufert F.T."/>
            <person name="Rossello-Mora R."/>
            <person name="Marz M."/>
        </authorList>
    </citation>
    <scope>NUCLEOTIDE SEQUENCE [LARGE SCALE GENOMIC DNA]</scope>
    <source>
        <strain evidence="1 2">10DC88</strain>
    </source>
</reference>
<dbReference type="EMBL" id="CP006571">
    <property type="protein sequence ID" value="AHK63124.1"/>
    <property type="molecule type" value="Genomic_DNA"/>
</dbReference>
<accession>W8JLF1</accession>
<dbReference type="KEGG" id="cav:M832_02590"/>
<protein>
    <submittedName>
        <fullName evidence="1">Uncharacterized protein</fullName>
    </submittedName>
</protein>
<name>W8JLF1_9CHLA</name>
<dbReference type="GO" id="GO:0004488">
    <property type="term" value="F:methylenetetrahydrofolate dehydrogenase (NADP+) activity"/>
    <property type="evidence" value="ECO:0007669"/>
    <property type="project" value="InterPro"/>
</dbReference>
<dbReference type="AlphaFoldDB" id="W8JLF1"/>
<dbReference type="HOGENOM" id="CLU_3115989_0_0_0"/>
<proteinExistence type="predicted"/>
<dbReference type="Gene3D" id="3.40.50.720">
    <property type="entry name" value="NAD(P)-binding Rossmann-like Domain"/>
    <property type="match status" value="1"/>
</dbReference>
<dbReference type="STRING" id="1229831.M832_02590"/>
<dbReference type="SUPFAM" id="SSF51735">
    <property type="entry name" value="NAD(P)-binding Rossmann-fold domains"/>
    <property type="match status" value="1"/>
</dbReference>
<dbReference type="Gene3D" id="3.40.50.10860">
    <property type="entry name" value="Leucine Dehydrogenase, chain A, domain 1"/>
    <property type="match status" value="1"/>
</dbReference>
<organism evidence="1 2">
    <name type="scientific">Chlamydia avium 10DC88</name>
    <dbReference type="NCBI Taxonomy" id="1229831"/>
    <lineage>
        <taxon>Bacteria</taxon>
        <taxon>Pseudomonadati</taxon>
        <taxon>Chlamydiota</taxon>
        <taxon>Chlamydiia</taxon>
        <taxon>Chlamydiales</taxon>
        <taxon>Chlamydiaceae</taxon>
        <taxon>Chlamydia/Chlamydophila group</taxon>
        <taxon>Chlamydia</taxon>
    </lineage>
</organism>
<gene>
    <name evidence="1" type="ORF">M832_02590</name>
</gene>